<name>A0AAP0QHY7_9ROSI</name>
<protein>
    <submittedName>
        <fullName evidence="3">Uncharacterized protein</fullName>
    </submittedName>
</protein>
<proteinExistence type="inferred from homology"/>
<organism evidence="3 4">
    <name type="scientific">Citrus x changshan-huyou</name>
    <dbReference type="NCBI Taxonomy" id="2935761"/>
    <lineage>
        <taxon>Eukaryota</taxon>
        <taxon>Viridiplantae</taxon>
        <taxon>Streptophyta</taxon>
        <taxon>Embryophyta</taxon>
        <taxon>Tracheophyta</taxon>
        <taxon>Spermatophyta</taxon>
        <taxon>Magnoliopsida</taxon>
        <taxon>eudicotyledons</taxon>
        <taxon>Gunneridae</taxon>
        <taxon>Pentapetalae</taxon>
        <taxon>rosids</taxon>
        <taxon>malvids</taxon>
        <taxon>Sapindales</taxon>
        <taxon>Rutaceae</taxon>
        <taxon>Aurantioideae</taxon>
        <taxon>Citrus</taxon>
    </lineage>
</organism>
<dbReference type="Pfam" id="PF03760">
    <property type="entry name" value="LEA_1"/>
    <property type="match status" value="1"/>
</dbReference>
<comment type="similarity">
    <text evidence="1">Belongs to the LEA type 1 family.</text>
</comment>
<evidence type="ECO:0000256" key="2">
    <source>
        <dbReference type="SAM" id="MobiDB-lite"/>
    </source>
</evidence>
<dbReference type="PANTHER" id="PTHR33493">
    <property type="entry name" value="LATE EMBRYOGENESIS ABUNDANT PROTEIN 6-RELATED"/>
    <property type="match status" value="1"/>
</dbReference>
<dbReference type="InterPro" id="IPR005513">
    <property type="entry name" value="LEA_1"/>
</dbReference>
<feature type="compositionally biased region" description="Basic and acidic residues" evidence="2">
    <location>
        <begin position="18"/>
        <end position="68"/>
    </location>
</feature>
<evidence type="ECO:0000313" key="4">
    <source>
        <dbReference type="Proteomes" id="UP001428341"/>
    </source>
</evidence>
<feature type="compositionally biased region" description="Polar residues" evidence="2">
    <location>
        <begin position="80"/>
        <end position="90"/>
    </location>
</feature>
<evidence type="ECO:0000256" key="1">
    <source>
        <dbReference type="ARBA" id="ARBA00010975"/>
    </source>
</evidence>
<feature type="region of interest" description="Disordered" evidence="2">
    <location>
        <begin position="1"/>
        <end position="97"/>
    </location>
</feature>
<dbReference type="EMBL" id="JBCGBO010000006">
    <property type="protein sequence ID" value="KAK9193905.1"/>
    <property type="molecule type" value="Genomic_DNA"/>
</dbReference>
<comment type="caution">
    <text evidence="3">The sequence shown here is derived from an EMBL/GenBank/DDBJ whole genome shotgun (WGS) entry which is preliminary data.</text>
</comment>
<dbReference type="PANTHER" id="PTHR33493:SF2">
    <property type="entry name" value="LATE EMBRYOGENESIS ABUNDANT PROTEIN 46"/>
    <property type="match status" value="1"/>
</dbReference>
<feature type="compositionally biased region" description="Low complexity" evidence="2">
    <location>
        <begin position="8"/>
        <end position="17"/>
    </location>
</feature>
<keyword evidence="4" id="KW-1185">Reference proteome</keyword>
<dbReference type="GO" id="GO:0009793">
    <property type="term" value="P:embryo development ending in seed dormancy"/>
    <property type="evidence" value="ECO:0007669"/>
    <property type="project" value="InterPro"/>
</dbReference>
<dbReference type="Proteomes" id="UP001428341">
    <property type="component" value="Unassembled WGS sequence"/>
</dbReference>
<gene>
    <name evidence="3" type="ORF">WN944_004606</name>
</gene>
<evidence type="ECO:0000313" key="3">
    <source>
        <dbReference type="EMBL" id="KAK9193905.1"/>
    </source>
</evidence>
<sequence>MQSMKESAANVAASAKAGMEKTKATAQEKVDKMKAHDPVEKEMATEKKEERRMQAELEKQEAREHNEAAKQATGGLGYTTADSYSQSTTGMHGRPTGGHQMSALAGHGTGQPAAQVTEGVVGSHPIGVNTGTGHNPAHNTRVGGGGGATGYGTGGTEIYSIVLASLSVSRIRIVKEQLAKLLEDDMETMSIFENSKKIDDRSNLDVLVNENLVLNPTIGKC</sequence>
<reference evidence="3 4" key="1">
    <citation type="submission" date="2024-05" db="EMBL/GenBank/DDBJ databases">
        <title>Haplotype-resolved chromosome-level genome assembly of Huyou (Citrus changshanensis).</title>
        <authorList>
            <person name="Miao C."/>
            <person name="Chen W."/>
            <person name="Wu Y."/>
            <person name="Wang L."/>
            <person name="Zhao S."/>
            <person name="Grierson D."/>
            <person name="Xu C."/>
            <person name="Chen K."/>
        </authorList>
    </citation>
    <scope>NUCLEOTIDE SEQUENCE [LARGE SCALE GENOMIC DNA]</scope>
    <source>
        <strain evidence="3">01-14</strain>
        <tissue evidence="3">Leaf</tissue>
    </source>
</reference>
<dbReference type="AlphaFoldDB" id="A0AAP0QHY7"/>
<accession>A0AAP0QHY7</accession>